<sequence length="172" mass="19430">MNNPFISPATPTDIPALNRLVNSAYRGDNSRKGWTTEADLLDGIRTTEASLAEQFTNPNATILRYVKDGQLLGCVYLEQKDDVLYLGMLTVSPELQAGGLGRQLLEAAEDYARDRHCRAITMTVISQRTELLAWYERRGYRRTGITHPFPDDPERFGTPKQPLAFIELEKEI</sequence>
<organism evidence="4 5">
    <name type="scientific">Fibrivirga algicola</name>
    <dbReference type="NCBI Taxonomy" id="2950420"/>
    <lineage>
        <taxon>Bacteria</taxon>
        <taxon>Pseudomonadati</taxon>
        <taxon>Bacteroidota</taxon>
        <taxon>Cytophagia</taxon>
        <taxon>Cytophagales</taxon>
        <taxon>Spirosomataceae</taxon>
        <taxon>Fibrivirga</taxon>
    </lineage>
</organism>
<keyword evidence="2" id="KW-0012">Acyltransferase</keyword>
<evidence type="ECO:0000259" key="3">
    <source>
        <dbReference type="PROSITE" id="PS51186"/>
    </source>
</evidence>
<protein>
    <submittedName>
        <fullName evidence="4">GNAT family N-acetyltransferase</fullName>
    </submittedName>
</protein>
<dbReference type="Gene3D" id="3.40.630.30">
    <property type="match status" value="1"/>
</dbReference>
<reference evidence="5" key="1">
    <citation type="submission" date="2019-09" db="EMBL/GenBank/DDBJ databases">
        <authorList>
            <person name="Jung D.-H."/>
        </authorList>
    </citation>
    <scope>NUCLEOTIDE SEQUENCE [LARGE SCALE GENOMIC DNA]</scope>
    <source>
        <strain evidence="5">JA-25</strain>
    </source>
</reference>
<evidence type="ECO:0000313" key="4">
    <source>
        <dbReference type="EMBL" id="NID11584.1"/>
    </source>
</evidence>
<dbReference type="PANTHER" id="PTHR43877:SF1">
    <property type="entry name" value="ACETYLTRANSFERASE"/>
    <property type="match status" value="1"/>
</dbReference>
<dbReference type="PANTHER" id="PTHR43877">
    <property type="entry name" value="AMINOALKYLPHOSPHONATE N-ACETYLTRANSFERASE-RELATED-RELATED"/>
    <property type="match status" value="1"/>
</dbReference>
<evidence type="ECO:0000313" key="5">
    <source>
        <dbReference type="Proteomes" id="UP000606008"/>
    </source>
</evidence>
<gene>
    <name evidence="4" type="ORF">F7231_15525</name>
</gene>
<reference evidence="5" key="2">
    <citation type="submission" date="2023-07" db="EMBL/GenBank/DDBJ databases">
        <authorList>
            <person name="Jung D.-H."/>
        </authorList>
    </citation>
    <scope>NUCLEOTIDE SEQUENCE [LARGE SCALE GENOMIC DNA]</scope>
    <source>
        <strain evidence="5">JA-25</strain>
    </source>
</reference>
<feature type="domain" description="N-acetyltransferase" evidence="3">
    <location>
        <begin position="4"/>
        <end position="172"/>
    </location>
</feature>
<name>A0ABX0QH87_9BACT</name>
<dbReference type="InterPro" id="IPR050832">
    <property type="entry name" value="Bact_Acetyltransf"/>
</dbReference>
<evidence type="ECO:0000256" key="1">
    <source>
        <dbReference type="ARBA" id="ARBA00022679"/>
    </source>
</evidence>
<proteinExistence type="predicted"/>
<keyword evidence="5" id="KW-1185">Reference proteome</keyword>
<keyword evidence="1" id="KW-0808">Transferase</keyword>
<dbReference type="CDD" id="cd04301">
    <property type="entry name" value="NAT_SF"/>
    <property type="match status" value="1"/>
</dbReference>
<dbReference type="PROSITE" id="PS51186">
    <property type="entry name" value="GNAT"/>
    <property type="match status" value="1"/>
</dbReference>
<comment type="caution">
    <text evidence="4">The sequence shown here is derived from an EMBL/GenBank/DDBJ whole genome shotgun (WGS) entry which is preliminary data.</text>
</comment>
<dbReference type="Proteomes" id="UP000606008">
    <property type="component" value="Unassembled WGS sequence"/>
</dbReference>
<dbReference type="Pfam" id="PF00583">
    <property type="entry name" value="Acetyltransf_1"/>
    <property type="match status" value="1"/>
</dbReference>
<dbReference type="InterPro" id="IPR016181">
    <property type="entry name" value="Acyl_CoA_acyltransferase"/>
</dbReference>
<dbReference type="EMBL" id="WAEL01000005">
    <property type="protein sequence ID" value="NID11584.1"/>
    <property type="molecule type" value="Genomic_DNA"/>
</dbReference>
<accession>A0ABX0QH87</accession>
<evidence type="ECO:0000256" key="2">
    <source>
        <dbReference type="ARBA" id="ARBA00023315"/>
    </source>
</evidence>
<dbReference type="InterPro" id="IPR000182">
    <property type="entry name" value="GNAT_dom"/>
</dbReference>
<dbReference type="SUPFAM" id="SSF55729">
    <property type="entry name" value="Acyl-CoA N-acyltransferases (Nat)"/>
    <property type="match status" value="1"/>
</dbReference>